<dbReference type="Proteomes" id="UP001054945">
    <property type="component" value="Unassembled WGS sequence"/>
</dbReference>
<keyword evidence="1" id="KW-0732">Signal</keyword>
<protein>
    <recommendedName>
        <fullName evidence="4">Secreted protein</fullName>
    </recommendedName>
</protein>
<name>A0AAV4QD87_CAEEX</name>
<evidence type="ECO:0000313" key="3">
    <source>
        <dbReference type="Proteomes" id="UP001054945"/>
    </source>
</evidence>
<proteinExistence type="predicted"/>
<evidence type="ECO:0008006" key="4">
    <source>
        <dbReference type="Google" id="ProtNLM"/>
    </source>
</evidence>
<feature type="signal peptide" evidence="1">
    <location>
        <begin position="1"/>
        <end position="19"/>
    </location>
</feature>
<reference evidence="2 3" key="1">
    <citation type="submission" date="2021-06" db="EMBL/GenBank/DDBJ databases">
        <title>Caerostris extrusa draft genome.</title>
        <authorList>
            <person name="Kono N."/>
            <person name="Arakawa K."/>
        </authorList>
    </citation>
    <scope>NUCLEOTIDE SEQUENCE [LARGE SCALE GENOMIC DNA]</scope>
</reference>
<gene>
    <name evidence="2" type="ORF">CEXT_155891</name>
</gene>
<dbReference type="AlphaFoldDB" id="A0AAV4QD87"/>
<dbReference type="EMBL" id="BPLR01005923">
    <property type="protein sequence ID" value="GIY06071.1"/>
    <property type="molecule type" value="Genomic_DNA"/>
</dbReference>
<accession>A0AAV4QD87</accession>
<organism evidence="2 3">
    <name type="scientific">Caerostris extrusa</name>
    <name type="common">Bark spider</name>
    <name type="synonym">Caerostris bankana</name>
    <dbReference type="NCBI Taxonomy" id="172846"/>
    <lineage>
        <taxon>Eukaryota</taxon>
        <taxon>Metazoa</taxon>
        <taxon>Ecdysozoa</taxon>
        <taxon>Arthropoda</taxon>
        <taxon>Chelicerata</taxon>
        <taxon>Arachnida</taxon>
        <taxon>Araneae</taxon>
        <taxon>Araneomorphae</taxon>
        <taxon>Entelegynae</taxon>
        <taxon>Araneoidea</taxon>
        <taxon>Araneidae</taxon>
        <taxon>Caerostris</taxon>
    </lineage>
</organism>
<evidence type="ECO:0000256" key="1">
    <source>
        <dbReference type="SAM" id="SignalP"/>
    </source>
</evidence>
<feature type="chain" id="PRO_5043539911" description="Secreted protein" evidence="1">
    <location>
        <begin position="20"/>
        <end position="73"/>
    </location>
</feature>
<comment type="caution">
    <text evidence="2">The sequence shown here is derived from an EMBL/GenBank/DDBJ whole genome shotgun (WGS) entry which is preliminary data.</text>
</comment>
<keyword evidence="3" id="KW-1185">Reference proteome</keyword>
<evidence type="ECO:0000313" key="2">
    <source>
        <dbReference type="EMBL" id="GIY06071.1"/>
    </source>
</evidence>
<sequence>MRPGILIVFTLQSLKLRLAVSDGAPPLCLDGWERPPLAADLASRRHRRMFEIVRCRAFLGRLWLRKEVWLLKN</sequence>